<evidence type="ECO:0000313" key="1">
    <source>
        <dbReference type="EMBL" id="QKG79858.1"/>
    </source>
</evidence>
<dbReference type="AlphaFoldDB" id="A0A7D4BEA3"/>
<proteinExistence type="predicted"/>
<dbReference type="Proteomes" id="UP000500961">
    <property type="component" value="Chromosome"/>
</dbReference>
<reference evidence="1 2" key="1">
    <citation type="submission" date="2019-07" db="EMBL/GenBank/DDBJ databases">
        <title>Thalassofilum flectens gen. nov., sp. nov., a novel moderate thermophilic anaerobe from a shallow sea hot spring in Kunashir Island (Russia), representing a new family in the order Bacteroidales, and proposal of Thalassofilacea fam. nov.</title>
        <authorList>
            <person name="Kochetkova T.V."/>
            <person name="Podosokorskaya O.A."/>
            <person name="Novikov A."/>
            <person name="Elcheninov A.G."/>
            <person name="Toshchakov S.V."/>
            <person name="Kublanov I.V."/>
        </authorList>
    </citation>
    <scope>NUCLEOTIDE SEQUENCE [LARGE SCALE GENOMIC DNA]</scope>
    <source>
        <strain evidence="1 2">38-H</strain>
    </source>
</reference>
<dbReference type="InterPro" id="IPR021457">
    <property type="entry name" value="DUF3108"/>
</dbReference>
<gene>
    <name evidence="1" type="ORF">FHG85_06145</name>
</gene>
<evidence type="ECO:0000313" key="2">
    <source>
        <dbReference type="Proteomes" id="UP000500961"/>
    </source>
</evidence>
<name>A0A7D4BEA3_9BACT</name>
<accession>A0A7D4BEA3</accession>
<protein>
    <submittedName>
        <fullName evidence="1">DUF3108 domain-containing protein</fullName>
    </submittedName>
</protein>
<keyword evidence="2" id="KW-1185">Reference proteome</keyword>
<dbReference type="RefSeq" id="WP_173074020.1">
    <property type="nucleotide sequence ID" value="NZ_CP041345.1"/>
</dbReference>
<dbReference type="EMBL" id="CP041345">
    <property type="protein sequence ID" value="QKG79858.1"/>
    <property type="molecule type" value="Genomic_DNA"/>
</dbReference>
<sequence length="269" mass="31520">MDSNFTYTSVRRVRLPLLVTVLFFLSHHKLPAQIDNNYPFKVGERVKYTAYYNWKFVWLSAGTAEFYVSDTIFNGISAFHFISTGSSYSSYDWFFKVRERFESVASKSSLSPLWFMRKSYEGGYEAYNNYIFNYSDSLLTIESYNSDRPFNRKTYKINKRIYDVLTAIYYCRSIEFKGLRIGEKVPLNMAIDDGVYNLFIRYLGTDNITHRDGRVFDCYKFSVKLVEGTIFKGGEDMVVWVTRDKKKLPVVVEAKILIGSVKAYLLDYK</sequence>
<dbReference type="KEGG" id="ttz:FHG85_06145"/>
<dbReference type="Pfam" id="PF11306">
    <property type="entry name" value="DUF3108"/>
    <property type="match status" value="1"/>
</dbReference>
<organism evidence="1 2">
    <name type="scientific">Tenuifilum thalassicum</name>
    <dbReference type="NCBI Taxonomy" id="2590900"/>
    <lineage>
        <taxon>Bacteria</taxon>
        <taxon>Pseudomonadati</taxon>
        <taxon>Bacteroidota</taxon>
        <taxon>Bacteroidia</taxon>
        <taxon>Bacteroidales</taxon>
        <taxon>Tenuifilaceae</taxon>
        <taxon>Tenuifilum</taxon>
    </lineage>
</organism>